<evidence type="ECO:0000313" key="5">
    <source>
        <dbReference type="Proteomes" id="UP000268016"/>
    </source>
</evidence>
<keyword evidence="5" id="KW-1185">Reference proteome</keyword>
<dbReference type="InterPro" id="IPR035421">
    <property type="entry name" value="Terminase_6C"/>
</dbReference>
<evidence type="ECO:0000313" key="4">
    <source>
        <dbReference type="EMBL" id="ROU02393.1"/>
    </source>
</evidence>
<dbReference type="AlphaFoldDB" id="A0A3N2R4T0"/>
<gene>
    <name evidence="4" type="ORF">EAT49_08600</name>
</gene>
<evidence type="ECO:0000259" key="3">
    <source>
        <dbReference type="Pfam" id="PF17289"/>
    </source>
</evidence>
<dbReference type="Pfam" id="PF03237">
    <property type="entry name" value="Terminase_6N"/>
    <property type="match status" value="1"/>
</dbReference>
<dbReference type="Pfam" id="PF17289">
    <property type="entry name" value="Terminase_6C"/>
    <property type="match status" value="1"/>
</dbReference>
<sequence length="467" mass="50804">MHGSPIGGRPFRPGITTSTRPLPKSDAAWISSEPSLIQDLLLEDLSVHDTCALPWLWEFWAMEHQRPPPGDWRAWVVLGGRGAGKTRAGAEWVRSMAEGSRTLDPGRARRIALVGETIDQAREVMVMGDSGLLACCPPDRKPDWIAGRNVVRWSNGAEAQLFSAHSPETLRGPQFDAAWADELAKWPKAAETWDMLGFALRLGRDPKVCVTTTPRASRVLQELLERESTVCTHAPTEANAANLAPGFIAEMRARHGRGRLARQELDGLFLDDIEGALWPQGVLADCLRGAAPPLDRVVVAVDPSVSAGRGADEVGIIVAGVEARGPRQDWRGWVIEDATVSGCSPAVWMERAVDAYRRHGANRLVAEVNQGGELVREVLAQIDPGVAFKPLHAVRDKSVRAEPVAVLYEQGRVFHVGGFPKLEDQMAEMSATGFRGRGSPDRVDALVWALTELMLGPGSGPPRARML</sequence>
<organism evidence="4 5">
    <name type="scientific">Histidinibacterium lentulum</name>
    <dbReference type="NCBI Taxonomy" id="2480588"/>
    <lineage>
        <taxon>Bacteria</taxon>
        <taxon>Pseudomonadati</taxon>
        <taxon>Pseudomonadota</taxon>
        <taxon>Alphaproteobacteria</taxon>
        <taxon>Rhodobacterales</taxon>
        <taxon>Paracoccaceae</taxon>
        <taxon>Histidinibacterium</taxon>
    </lineage>
</organism>
<keyword evidence="4" id="KW-0547">Nucleotide-binding</keyword>
<dbReference type="Gene3D" id="3.40.50.300">
    <property type="entry name" value="P-loop containing nucleotide triphosphate hydrolases"/>
    <property type="match status" value="1"/>
</dbReference>
<keyword evidence="1" id="KW-1188">Viral release from host cell</keyword>
<feature type="region of interest" description="Disordered" evidence="2">
    <location>
        <begin position="1"/>
        <end position="23"/>
    </location>
</feature>
<dbReference type="GO" id="GO:0005524">
    <property type="term" value="F:ATP binding"/>
    <property type="evidence" value="ECO:0007669"/>
    <property type="project" value="UniProtKB-KW"/>
</dbReference>
<protein>
    <submittedName>
        <fullName evidence="4">ATP-binding protein</fullName>
    </submittedName>
</protein>
<evidence type="ECO:0000256" key="1">
    <source>
        <dbReference type="ARBA" id="ARBA00022612"/>
    </source>
</evidence>
<name>A0A3N2R4T0_9RHOB</name>
<dbReference type="OrthoDB" id="4519042at2"/>
<dbReference type="Proteomes" id="UP000268016">
    <property type="component" value="Unassembled WGS sequence"/>
</dbReference>
<dbReference type="EMBL" id="RDRB01000004">
    <property type="protein sequence ID" value="ROU02393.1"/>
    <property type="molecule type" value="Genomic_DNA"/>
</dbReference>
<evidence type="ECO:0000256" key="2">
    <source>
        <dbReference type="SAM" id="MobiDB-lite"/>
    </source>
</evidence>
<dbReference type="InterPro" id="IPR027417">
    <property type="entry name" value="P-loop_NTPase"/>
</dbReference>
<comment type="caution">
    <text evidence="4">The sequence shown here is derived from an EMBL/GenBank/DDBJ whole genome shotgun (WGS) entry which is preliminary data.</text>
</comment>
<proteinExistence type="predicted"/>
<accession>A0A3N2R4T0</accession>
<keyword evidence="4" id="KW-0067">ATP-binding</keyword>
<dbReference type="Gene3D" id="3.30.420.240">
    <property type="match status" value="1"/>
</dbReference>
<reference evidence="4 5" key="1">
    <citation type="submission" date="2018-10" db="EMBL/GenBank/DDBJ databases">
        <title>Histidinibacterium lentulum gen. nov., sp. nov., a marine bacterium from the culture broth of Picochlorum sp. 122.</title>
        <authorList>
            <person name="Wang G."/>
        </authorList>
    </citation>
    <scope>NUCLEOTIDE SEQUENCE [LARGE SCALE GENOMIC DNA]</scope>
    <source>
        <strain evidence="4 5">B17</strain>
    </source>
</reference>
<feature type="domain" description="Terminase large subunit gp17-like C-terminal" evidence="3">
    <location>
        <begin position="300"/>
        <end position="451"/>
    </location>
</feature>